<proteinExistence type="predicted"/>
<dbReference type="InterPro" id="IPR025159">
    <property type="entry name" value="AbiEi_N"/>
</dbReference>
<evidence type="ECO:0000259" key="1">
    <source>
        <dbReference type="Pfam" id="PF13338"/>
    </source>
</evidence>
<evidence type="ECO:0000313" key="2">
    <source>
        <dbReference type="EMBL" id="MBP2354144.1"/>
    </source>
</evidence>
<dbReference type="EMBL" id="JAGINT010000002">
    <property type="protein sequence ID" value="MBP2354144.1"/>
    <property type="molecule type" value="Genomic_DNA"/>
</dbReference>
<dbReference type="RefSeq" id="WP_209697001.1">
    <property type="nucleotide sequence ID" value="NZ_BAAAVU010000025.1"/>
</dbReference>
<gene>
    <name evidence="2" type="ORF">JOF29_005254</name>
</gene>
<feature type="domain" description="AbiEi antitoxin N-terminal" evidence="1">
    <location>
        <begin position="8"/>
        <end position="44"/>
    </location>
</feature>
<dbReference type="Proteomes" id="UP000755585">
    <property type="component" value="Unassembled WGS sequence"/>
</dbReference>
<comment type="caution">
    <text evidence="2">The sequence shown here is derived from an EMBL/GenBank/DDBJ whole genome shotgun (WGS) entry which is preliminary data.</text>
</comment>
<dbReference type="Pfam" id="PF13338">
    <property type="entry name" value="AbiEi_4"/>
    <property type="match status" value="1"/>
</dbReference>
<organism evidence="2 3">
    <name type="scientific">Kribbella aluminosa</name>
    <dbReference type="NCBI Taxonomy" id="416017"/>
    <lineage>
        <taxon>Bacteria</taxon>
        <taxon>Bacillati</taxon>
        <taxon>Actinomycetota</taxon>
        <taxon>Actinomycetes</taxon>
        <taxon>Propionibacteriales</taxon>
        <taxon>Kribbellaceae</taxon>
        <taxon>Kribbella</taxon>
    </lineage>
</organism>
<sequence length="272" mass="30331">MNRRLEVVAAGRGGWFTRPDALAAGYSDSQIRQRVRTGQWIRMGFNSYVDPRGWQADEPPWDRAVRLHRLTVRMARERLGDVVVSHQSAAMLHGLPVWGADLTKAHFTRLGSGQSRVGRSIQVHRGAIAADEVVELEGLELTRCERAIVETACTTSYEVGVVLADAALRMRLTTRDRLAAVVRRHRHWRGLPAAYTAVQFADGLSESVGESRLRVLMANHGLPKPEPQVVIRINWPDLDVPHDTAARLWRAMSVYAKGTGDKQLPIASPRRG</sequence>
<protein>
    <recommendedName>
        <fullName evidence="1">AbiEi antitoxin N-terminal domain-containing protein</fullName>
    </recommendedName>
</protein>
<evidence type="ECO:0000313" key="3">
    <source>
        <dbReference type="Proteomes" id="UP000755585"/>
    </source>
</evidence>
<keyword evidence="3" id="KW-1185">Reference proteome</keyword>
<name>A0ABS4URD0_9ACTN</name>
<accession>A0ABS4URD0</accession>
<reference evidence="2 3" key="1">
    <citation type="submission" date="2021-03" db="EMBL/GenBank/DDBJ databases">
        <title>Sequencing the genomes of 1000 actinobacteria strains.</title>
        <authorList>
            <person name="Klenk H.-P."/>
        </authorList>
    </citation>
    <scope>NUCLEOTIDE SEQUENCE [LARGE SCALE GENOMIC DNA]</scope>
    <source>
        <strain evidence="2 3">DSM 18824</strain>
    </source>
</reference>